<feature type="region of interest" description="Disordered" evidence="5">
    <location>
        <begin position="137"/>
        <end position="168"/>
    </location>
</feature>
<dbReference type="EMBL" id="FUKJ01000277">
    <property type="protein sequence ID" value="SJM93648.1"/>
    <property type="molecule type" value="Genomic_DNA"/>
</dbReference>
<dbReference type="EC" id="4.2.2.-" evidence="3"/>
<keyword evidence="3" id="KW-0564">Palmitate</keyword>
<evidence type="ECO:0000256" key="3">
    <source>
        <dbReference type="HAMAP-Rule" id="MF_02071"/>
    </source>
</evidence>
<gene>
    <name evidence="3" type="primary">rlpA</name>
    <name evidence="7" type="ORF">CRENPOLYSF2_3480004</name>
</gene>
<dbReference type="GO" id="GO:0000270">
    <property type="term" value="P:peptidoglycan metabolic process"/>
    <property type="evidence" value="ECO:0007669"/>
    <property type="project" value="UniProtKB-UniRule"/>
</dbReference>
<feature type="region of interest" description="Disordered" evidence="5">
    <location>
        <begin position="37"/>
        <end position="98"/>
    </location>
</feature>
<dbReference type="GO" id="GO:0005886">
    <property type="term" value="C:plasma membrane"/>
    <property type="evidence" value="ECO:0007669"/>
    <property type="project" value="UniProtKB-SubCell"/>
</dbReference>
<keyword evidence="3" id="KW-1003">Cell membrane</keyword>
<keyword evidence="3" id="KW-0472">Membrane</keyword>
<evidence type="ECO:0000256" key="4">
    <source>
        <dbReference type="RuleBase" id="RU003495"/>
    </source>
</evidence>
<dbReference type="InterPro" id="IPR012997">
    <property type="entry name" value="RplA"/>
</dbReference>
<dbReference type="Pfam" id="PF03330">
    <property type="entry name" value="DPBB_1"/>
    <property type="match status" value="1"/>
</dbReference>
<evidence type="ECO:0000256" key="5">
    <source>
        <dbReference type="SAM" id="MobiDB-lite"/>
    </source>
</evidence>
<dbReference type="InterPro" id="IPR036908">
    <property type="entry name" value="RlpA-like_sf"/>
</dbReference>
<feature type="compositionally biased region" description="Low complexity" evidence="5">
    <location>
        <begin position="157"/>
        <end position="168"/>
    </location>
</feature>
<dbReference type="Gene3D" id="2.40.40.10">
    <property type="entry name" value="RlpA-like domain"/>
    <property type="match status" value="1"/>
</dbReference>
<evidence type="ECO:0000256" key="2">
    <source>
        <dbReference type="ARBA" id="ARBA00023316"/>
    </source>
</evidence>
<evidence type="ECO:0000313" key="8">
    <source>
        <dbReference type="Proteomes" id="UP000195442"/>
    </source>
</evidence>
<evidence type="ECO:0000313" key="7">
    <source>
        <dbReference type="EMBL" id="SJM93648.1"/>
    </source>
</evidence>
<dbReference type="GO" id="GO:0071555">
    <property type="term" value="P:cell wall organization"/>
    <property type="evidence" value="ECO:0007669"/>
    <property type="project" value="UniProtKB-KW"/>
</dbReference>
<keyword evidence="3 7" id="KW-0449">Lipoprotein</keyword>
<dbReference type="NCBIfam" id="TIGR00413">
    <property type="entry name" value="rlpA"/>
    <property type="match status" value="1"/>
</dbReference>
<dbReference type="PANTHER" id="PTHR34183">
    <property type="entry name" value="ENDOLYTIC PEPTIDOGLYCAN TRANSGLYCOSYLASE RLPA"/>
    <property type="match status" value="1"/>
</dbReference>
<dbReference type="InterPro" id="IPR034718">
    <property type="entry name" value="RlpA"/>
</dbReference>
<reference evidence="8" key="1">
    <citation type="submission" date="2017-02" db="EMBL/GenBank/DDBJ databases">
        <authorList>
            <person name="Daims H."/>
        </authorList>
    </citation>
    <scope>NUCLEOTIDE SEQUENCE [LARGE SCALE GENOMIC DNA]</scope>
</reference>
<keyword evidence="2 3" id="KW-0961">Cell wall biogenesis/degradation</keyword>
<name>A0A1R4HBL7_9GAMM</name>
<keyword evidence="1 3" id="KW-0456">Lyase</keyword>
<proteinExistence type="inferred from homology"/>
<dbReference type="PANTHER" id="PTHR34183:SF1">
    <property type="entry name" value="ENDOLYTIC PEPTIDOGLYCAN TRANSGLYCOSYLASE RLPA"/>
    <property type="match status" value="1"/>
</dbReference>
<evidence type="ECO:0000256" key="1">
    <source>
        <dbReference type="ARBA" id="ARBA00023239"/>
    </source>
</evidence>
<keyword evidence="8" id="KW-1185">Reference proteome</keyword>
<dbReference type="GO" id="GO:0008932">
    <property type="term" value="F:lytic endotransglycosylase activity"/>
    <property type="evidence" value="ECO:0007669"/>
    <property type="project" value="UniProtKB-UniRule"/>
</dbReference>
<accession>A0A1R4HBL7</accession>
<evidence type="ECO:0000259" key="6">
    <source>
        <dbReference type="Pfam" id="PF03330"/>
    </source>
</evidence>
<comment type="function">
    <text evidence="3">Lytic transglycosylase with a strong preference for naked glycan strands that lack stem peptides.</text>
</comment>
<feature type="domain" description="RlpA-like protein double-psi beta-barrel" evidence="6">
    <location>
        <begin position="62"/>
        <end position="150"/>
    </location>
</feature>
<dbReference type="CDD" id="cd22268">
    <property type="entry name" value="DPBB_RlpA-like"/>
    <property type="match status" value="1"/>
</dbReference>
<feature type="compositionally biased region" description="Polar residues" evidence="5">
    <location>
        <begin position="72"/>
        <end position="82"/>
    </location>
</feature>
<dbReference type="Proteomes" id="UP000195442">
    <property type="component" value="Unassembled WGS sequence"/>
</dbReference>
<comment type="subcellular location">
    <subcellularLocation>
        <location evidence="3">Cell membrane</location>
        <topology evidence="3">Lipid-anchor</topology>
    </subcellularLocation>
</comment>
<comment type="similarity">
    <text evidence="3 4">Belongs to the RlpA family.</text>
</comment>
<dbReference type="AlphaFoldDB" id="A0A1R4HBL7"/>
<dbReference type="SUPFAM" id="SSF50685">
    <property type="entry name" value="Barwin-like endoglucanases"/>
    <property type="match status" value="1"/>
</dbReference>
<sequence>MKTFSGVISDYRWLCAVLLVTLMGVLVFSSCISEAGEHSGGQGKQTTQQQDSVTTKPGHKEIGEASWYGSKFQGQETANGESFDQKDMTAAHPSLPMGTKAKVTNLENGKKVEVRINDRGPYAEGRVIDLSKAAAKKLDMKEGGTSQVKIETKSPQKKASADPPSKSK</sequence>
<dbReference type="RefSeq" id="WP_306298241.1">
    <property type="nucleotide sequence ID" value="NZ_FUKJ01000277.1"/>
</dbReference>
<dbReference type="PROSITE" id="PS51257">
    <property type="entry name" value="PROKAR_LIPOPROTEIN"/>
    <property type="match status" value="1"/>
</dbReference>
<dbReference type="InterPro" id="IPR009009">
    <property type="entry name" value="RlpA-like_DPBB"/>
</dbReference>
<organism evidence="7 8">
    <name type="scientific">Crenothrix polyspora</name>
    <dbReference type="NCBI Taxonomy" id="360316"/>
    <lineage>
        <taxon>Bacteria</taxon>
        <taxon>Pseudomonadati</taxon>
        <taxon>Pseudomonadota</taxon>
        <taxon>Gammaproteobacteria</taxon>
        <taxon>Methylococcales</taxon>
        <taxon>Crenotrichaceae</taxon>
        <taxon>Crenothrix</taxon>
    </lineage>
</organism>
<dbReference type="HAMAP" id="MF_02071">
    <property type="entry name" value="RlpA"/>
    <property type="match status" value="1"/>
</dbReference>
<protein>
    <recommendedName>
        <fullName evidence="3">Endolytic peptidoglycan transglycosylase RlpA</fullName>
        <ecNumber evidence="3">4.2.2.-</ecNumber>
    </recommendedName>
</protein>